<dbReference type="Gene3D" id="1.20.1330.10">
    <property type="entry name" value="f41 fragment of flagellin, N-terminal domain"/>
    <property type="match status" value="1"/>
</dbReference>
<evidence type="ECO:0000256" key="5">
    <source>
        <dbReference type="SAM" id="MobiDB-lite"/>
    </source>
</evidence>
<dbReference type="InterPro" id="IPR049119">
    <property type="entry name" value="FlgK_D2-like"/>
</dbReference>
<dbReference type="EMBL" id="JBBUTF010000003">
    <property type="protein sequence ID" value="MEK8025203.1"/>
    <property type="molecule type" value="Genomic_DNA"/>
</dbReference>
<comment type="similarity">
    <text evidence="3">Belongs to the bacterial flagellin family.</text>
</comment>
<dbReference type="PANTHER" id="PTHR42792:SF1">
    <property type="entry name" value="FLAGELLAR HOOK-ASSOCIATED PROTEIN 3"/>
    <property type="match status" value="1"/>
</dbReference>
<evidence type="ECO:0000256" key="1">
    <source>
        <dbReference type="ARBA" id="ARBA00004365"/>
    </source>
</evidence>
<accession>A0ABU9B6L6</accession>
<proteinExistence type="inferred from homology"/>
<feature type="domain" description="Flagellin C-terminal" evidence="7">
    <location>
        <begin position="321"/>
        <end position="402"/>
    </location>
</feature>
<evidence type="ECO:0000259" key="6">
    <source>
        <dbReference type="Pfam" id="PF00669"/>
    </source>
</evidence>
<feature type="compositionally biased region" description="Polar residues" evidence="5">
    <location>
        <begin position="23"/>
        <end position="32"/>
    </location>
</feature>
<protein>
    <submittedName>
        <fullName evidence="9">Flagellar hook-associated protein FlgL</fullName>
    </submittedName>
</protein>
<dbReference type="InterPro" id="IPR001492">
    <property type="entry name" value="Flagellin"/>
</dbReference>
<dbReference type="Pfam" id="PF21158">
    <property type="entry name" value="flgK_1st_1"/>
    <property type="match status" value="1"/>
</dbReference>
<evidence type="ECO:0000259" key="8">
    <source>
        <dbReference type="Pfam" id="PF21158"/>
    </source>
</evidence>
<dbReference type="InterPro" id="IPR001029">
    <property type="entry name" value="Flagellin_N"/>
</dbReference>
<feature type="domain" description="Flagellin N-terminal" evidence="6">
    <location>
        <begin position="15"/>
        <end position="139"/>
    </location>
</feature>
<dbReference type="PANTHER" id="PTHR42792">
    <property type="entry name" value="FLAGELLIN"/>
    <property type="match status" value="1"/>
</dbReference>
<evidence type="ECO:0000313" key="9">
    <source>
        <dbReference type="EMBL" id="MEK8025203.1"/>
    </source>
</evidence>
<dbReference type="NCBIfam" id="TIGR02550">
    <property type="entry name" value="flagell_flgL"/>
    <property type="match status" value="1"/>
</dbReference>
<evidence type="ECO:0000256" key="3">
    <source>
        <dbReference type="ARBA" id="ARBA00005709"/>
    </source>
</evidence>
<evidence type="ECO:0000256" key="2">
    <source>
        <dbReference type="ARBA" id="ARBA00004613"/>
    </source>
</evidence>
<dbReference type="RefSeq" id="WP_341372981.1">
    <property type="nucleotide sequence ID" value="NZ_JBBUTF010000003.1"/>
</dbReference>
<feature type="domain" description="Flagellar hook-associated protein 1 D2-like" evidence="8">
    <location>
        <begin position="198"/>
        <end position="279"/>
    </location>
</feature>
<keyword evidence="10" id="KW-1185">Reference proteome</keyword>
<evidence type="ECO:0000259" key="7">
    <source>
        <dbReference type="Pfam" id="PF00700"/>
    </source>
</evidence>
<name>A0ABU9B6L6_9BURK</name>
<comment type="caution">
    <text evidence="9">The sequence shown here is derived from an EMBL/GenBank/DDBJ whole genome shotgun (WGS) entry which is preliminary data.</text>
</comment>
<dbReference type="InterPro" id="IPR046358">
    <property type="entry name" value="Flagellin_C"/>
</dbReference>
<dbReference type="Pfam" id="PF00669">
    <property type="entry name" value="Flagellin_N"/>
    <property type="match status" value="1"/>
</dbReference>
<evidence type="ECO:0000313" key="10">
    <source>
        <dbReference type="Proteomes" id="UP001368500"/>
    </source>
</evidence>
<reference evidence="9 10" key="1">
    <citation type="submission" date="2024-04" db="EMBL/GenBank/DDBJ databases">
        <title>Novel species of the genus Ideonella isolated from streams.</title>
        <authorList>
            <person name="Lu H."/>
        </authorList>
    </citation>
    <scope>NUCLEOTIDE SEQUENCE [LARGE SCALE GENOMIC DNA]</scope>
    <source>
        <strain evidence="9 10">BYS139W</strain>
    </source>
</reference>
<feature type="region of interest" description="Disordered" evidence="5">
    <location>
        <begin position="1"/>
        <end position="41"/>
    </location>
</feature>
<sequence length="403" mass="42937">MRMSSFDRFSTSVDSLQRRQQELSRTQEQMTSGKRIDLPSDDPAALARAERAYASQQRIGTQQRSIDASRTAMTLAESTLGQANDVLQAAREMVVSAGNGTYTQVERQSQVAELRNYREQLLGLANQSDGGSGFIFGGQGATSAPFLDQPGGVVSVNTAGQLQLSGSEVMPTTLDGRQVWLAVPSGNGVFVTAPDADNNTGTGWITPGSVANPAALTGSSYEIVFSSVGDETVYTVMRDGTPTTLTDQPYRSGGAIEIDGQSVTINGDPAEGDRFTLDPSTRSLDIFEALDRLIGALGGTRDSDETGGAKIMQAVNSGLRDVDAVIRHVQATRAQAGAMLTRLDAMDERAADRKLAAVTVQSDAEDVDMVESISAFQSQQTGYQAALQSYASVQRMSLFDYLK</sequence>
<keyword evidence="4" id="KW-0975">Bacterial flagellum</keyword>
<dbReference type="Pfam" id="PF00700">
    <property type="entry name" value="Flagellin_C"/>
    <property type="match status" value="1"/>
</dbReference>
<dbReference type="Proteomes" id="UP001368500">
    <property type="component" value="Unassembled WGS sequence"/>
</dbReference>
<comment type="subcellular location">
    <subcellularLocation>
        <location evidence="1">Bacterial flagellum</location>
    </subcellularLocation>
    <subcellularLocation>
        <location evidence="2">Secreted</location>
    </subcellularLocation>
</comment>
<keyword evidence="9" id="KW-0966">Cell projection</keyword>
<gene>
    <name evidence="9" type="primary">flgL</name>
    <name evidence="9" type="ORF">AACH11_04410</name>
</gene>
<keyword evidence="9" id="KW-0282">Flagellum</keyword>
<evidence type="ECO:0000256" key="4">
    <source>
        <dbReference type="ARBA" id="ARBA00023143"/>
    </source>
</evidence>
<dbReference type="SUPFAM" id="SSF64518">
    <property type="entry name" value="Phase 1 flagellin"/>
    <property type="match status" value="1"/>
</dbReference>
<dbReference type="InterPro" id="IPR013384">
    <property type="entry name" value="Flagell_FlgL"/>
</dbReference>
<keyword evidence="9" id="KW-0969">Cilium</keyword>
<organism evidence="9 10">
    <name type="scientific">Pseudaquabacterium rugosum</name>
    <dbReference type="NCBI Taxonomy" id="2984194"/>
    <lineage>
        <taxon>Bacteria</taxon>
        <taxon>Pseudomonadati</taxon>
        <taxon>Pseudomonadota</taxon>
        <taxon>Betaproteobacteria</taxon>
        <taxon>Burkholderiales</taxon>
        <taxon>Sphaerotilaceae</taxon>
        <taxon>Pseudaquabacterium</taxon>
    </lineage>
</organism>